<dbReference type="Proteomes" id="UP000178851">
    <property type="component" value="Unassembled WGS sequence"/>
</dbReference>
<reference evidence="1 2" key="1">
    <citation type="journal article" date="2016" name="Nat. Commun.">
        <title>Thousands of microbial genomes shed light on interconnected biogeochemical processes in an aquifer system.</title>
        <authorList>
            <person name="Anantharaman K."/>
            <person name="Brown C.T."/>
            <person name="Hug L.A."/>
            <person name="Sharon I."/>
            <person name="Castelle C.J."/>
            <person name="Probst A.J."/>
            <person name="Thomas B.C."/>
            <person name="Singh A."/>
            <person name="Wilkins M.J."/>
            <person name="Karaoz U."/>
            <person name="Brodie E.L."/>
            <person name="Williams K.H."/>
            <person name="Hubbard S.S."/>
            <person name="Banfield J.F."/>
        </authorList>
    </citation>
    <scope>NUCLEOTIDE SEQUENCE [LARGE SCALE GENOMIC DNA]</scope>
</reference>
<sequence>MLPNLLLILFLITNPVNKPEPVSTPIQLASRTISLNDRYGSPSVNDVFKYNILLTLGYMDGLVSAKDQISVSEVEKPFHYEFSLDPGEGFAFHDQMLPEYAKKVVKTTNGHFNYQEGFKSDRHLTGDGVCHLASLIYWVAKEAGLSAYAPSNHNFASIPDVPKEYGVAVYVRTDTGEGAYSNLYIINDRPRPIKFVFDYNQAGHLNVSVKENKSI</sequence>
<protein>
    <submittedName>
        <fullName evidence="1">Uncharacterized protein</fullName>
    </submittedName>
</protein>
<comment type="caution">
    <text evidence="1">The sequence shown here is derived from an EMBL/GenBank/DDBJ whole genome shotgun (WGS) entry which is preliminary data.</text>
</comment>
<dbReference type="InterPro" id="IPR007391">
    <property type="entry name" value="Vancomycin_resist_VanW"/>
</dbReference>
<dbReference type="AlphaFoldDB" id="A0A1F7YDX4"/>
<dbReference type="EMBL" id="MGGI01000023">
    <property type="protein sequence ID" value="OGM25079.1"/>
    <property type="molecule type" value="Genomic_DNA"/>
</dbReference>
<evidence type="ECO:0000313" key="1">
    <source>
        <dbReference type="EMBL" id="OGM25079.1"/>
    </source>
</evidence>
<gene>
    <name evidence="1" type="ORF">A2627_00325</name>
</gene>
<evidence type="ECO:0000313" key="2">
    <source>
        <dbReference type="Proteomes" id="UP000178851"/>
    </source>
</evidence>
<name>A0A1F7YDX4_9BACT</name>
<accession>A0A1F7YDX4</accession>
<proteinExistence type="predicted"/>
<dbReference type="Pfam" id="PF04294">
    <property type="entry name" value="VanW"/>
    <property type="match status" value="1"/>
</dbReference>
<organism evidence="1 2">
    <name type="scientific">Candidatus Woesebacteria bacterium RIFCSPHIGHO2_01_FULL_39_28</name>
    <dbReference type="NCBI Taxonomy" id="1802496"/>
    <lineage>
        <taxon>Bacteria</taxon>
        <taxon>Candidatus Woeseibacteriota</taxon>
    </lineage>
</organism>